<protein>
    <submittedName>
        <fullName evidence="1">Uncharacterized protein</fullName>
    </submittedName>
</protein>
<dbReference type="EMBL" id="WQMT02000004">
    <property type="protein sequence ID" value="KAG9224271.1"/>
    <property type="molecule type" value="Genomic_DNA"/>
</dbReference>
<comment type="caution">
    <text evidence="1">The sequence shown here is derived from an EMBL/GenBank/DDBJ whole genome shotgun (WGS) entry which is preliminary data.</text>
</comment>
<evidence type="ECO:0000313" key="2">
    <source>
        <dbReference type="Proteomes" id="UP000824881"/>
    </source>
</evidence>
<keyword evidence="2" id="KW-1185">Reference proteome</keyword>
<evidence type="ECO:0000313" key="1">
    <source>
        <dbReference type="EMBL" id="KAG9224271.1"/>
    </source>
</evidence>
<accession>A0ACB7J4X2</accession>
<dbReference type="Proteomes" id="UP000824881">
    <property type="component" value="Unassembled WGS sequence"/>
</dbReference>
<gene>
    <name evidence="1" type="ORF">CCMSSC00406_0004770</name>
</gene>
<name>A0ACB7J4X2_PLECO</name>
<proteinExistence type="predicted"/>
<sequence length="262" mass="29770">MPGLRVINIRTNRDVSSMVEHVAPVLRDMMSLREINIPPCLLTDHVVSSLVSLPRLKSLKTTWPGNLAYRPSGSPLPQSARFTSLETLHLSHRKAVAWLSHSQFPSTLSDLKISSTTMEGSPTIEEYSNMMQKIASQCQQLVTISLHFISRLTFRSLQPIFSLTMLETLKLTCMFDPGMEHRPLLTICQSLPFLRVLDIAIGLRISRSSLDFSVLAEISPPTWYFSNFTSTPYLKSFRRIFSPSPSYEHWISRHRPSHQLST</sequence>
<organism evidence="1 2">
    <name type="scientific">Pleurotus cornucopiae</name>
    <name type="common">Cornucopia mushroom</name>
    <dbReference type="NCBI Taxonomy" id="5321"/>
    <lineage>
        <taxon>Eukaryota</taxon>
        <taxon>Fungi</taxon>
        <taxon>Dikarya</taxon>
        <taxon>Basidiomycota</taxon>
        <taxon>Agaricomycotina</taxon>
        <taxon>Agaricomycetes</taxon>
        <taxon>Agaricomycetidae</taxon>
        <taxon>Agaricales</taxon>
        <taxon>Pleurotineae</taxon>
        <taxon>Pleurotaceae</taxon>
        <taxon>Pleurotus</taxon>
    </lineage>
</organism>
<reference evidence="1 2" key="1">
    <citation type="journal article" date="2021" name="Appl. Environ. Microbiol.">
        <title>Genetic linkage and physical mapping for an oyster mushroom Pleurotus cornucopiae and QTL analysis for the trait cap color.</title>
        <authorList>
            <person name="Zhang Y."/>
            <person name="Gao W."/>
            <person name="Sonnenberg A."/>
            <person name="Chen Q."/>
            <person name="Zhang J."/>
            <person name="Huang C."/>
        </authorList>
    </citation>
    <scope>NUCLEOTIDE SEQUENCE [LARGE SCALE GENOMIC DNA]</scope>
    <source>
        <strain evidence="1">CCMSSC00406</strain>
    </source>
</reference>